<keyword evidence="1" id="KW-1133">Transmembrane helix</keyword>
<dbReference type="InterPro" id="IPR014729">
    <property type="entry name" value="Rossmann-like_a/b/a_fold"/>
</dbReference>
<proteinExistence type="predicted"/>
<feature type="domain" description="DUF218" evidence="2">
    <location>
        <begin position="39"/>
        <end position="126"/>
    </location>
</feature>
<dbReference type="PANTHER" id="PTHR30336:SF4">
    <property type="entry name" value="ENVELOPE BIOGENESIS FACTOR ELYC"/>
    <property type="match status" value="1"/>
</dbReference>
<keyword evidence="1" id="KW-0812">Transmembrane</keyword>
<feature type="transmembrane region" description="Helical" evidence="1">
    <location>
        <begin position="5"/>
        <end position="25"/>
    </location>
</feature>
<protein>
    <submittedName>
        <fullName evidence="3">DUF218 domain-containing protein</fullName>
    </submittedName>
</protein>
<accession>A0A1G8PN05</accession>
<dbReference type="Gene3D" id="3.40.50.620">
    <property type="entry name" value="HUPs"/>
    <property type="match status" value="1"/>
</dbReference>
<keyword evidence="4" id="KW-1185">Reference proteome</keyword>
<dbReference type="CDD" id="cd06259">
    <property type="entry name" value="YdcF-like"/>
    <property type="match status" value="1"/>
</dbReference>
<evidence type="ECO:0000259" key="2">
    <source>
        <dbReference type="Pfam" id="PF02698"/>
    </source>
</evidence>
<dbReference type="OrthoDB" id="9782395at2"/>
<feature type="transmembrane region" description="Helical" evidence="1">
    <location>
        <begin position="144"/>
        <end position="168"/>
    </location>
</feature>
<name>A0A1G8PN05_9BACI</name>
<feature type="transmembrane region" description="Helical" evidence="1">
    <location>
        <begin position="118"/>
        <end position="137"/>
    </location>
</feature>
<organism evidence="3 4">
    <name type="scientific">Alteribacillus bidgolensis</name>
    <dbReference type="NCBI Taxonomy" id="930129"/>
    <lineage>
        <taxon>Bacteria</taxon>
        <taxon>Bacillati</taxon>
        <taxon>Bacillota</taxon>
        <taxon>Bacilli</taxon>
        <taxon>Bacillales</taxon>
        <taxon>Bacillaceae</taxon>
        <taxon>Alteribacillus</taxon>
    </lineage>
</organism>
<dbReference type="AlphaFoldDB" id="A0A1G8PN05"/>
<dbReference type="GO" id="GO:0005886">
    <property type="term" value="C:plasma membrane"/>
    <property type="evidence" value="ECO:0007669"/>
    <property type="project" value="TreeGrafter"/>
</dbReference>
<dbReference type="Pfam" id="PF02698">
    <property type="entry name" value="DUF218"/>
    <property type="match status" value="1"/>
</dbReference>
<dbReference type="InterPro" id="IPR051599">
    <property type="entry name" value="Cell_Envelope_Assoc"/>
</dbReference>
<sequence>MKRTWVVLAANLFVLVVFFFPRSIIVDHLFYEDTPKPSDVIIVLSGNSDRMEKGAELYRDGYAETVLLTNGASSNINEHIATEHGIDRADILIEERADSTYENALFSRDIVTEEGFDSAIVVTSNYIICAAASLPLIGSFLMKWILPMFLITIPLSLLTAGTNTSGFFSENPSNYWEHFFYIARKAKSLFDYVKVYEGMGIDDYIWHVIYVCFGSMFISKVV</sequence>
<dbReference type="GO" id="GO:0000270">
    <property type="term" value="P:peptidoglycan metabolic process"/>
    <property type="evidence" value="ECO:0007669"/>
    <property type="project" value="TreeGrafter"/>
</dbReference>
<feature type="transmembrane region" description="Helical" evidence="1">
    <location>
        <begin position="204"/>
        <end position="221"/>
    </location>
</feature>
<evidence type="ECO:0000313" key="4">
    <source>
        <dbReference type="Proteomes" id="UP000199017"/>
    </source>
</evidence>
<keyword evidence="1" id="KW-0472">Membrane</keyword>
<reference evidence="3 4" key="1">
    <citation type="submission" date="2016-10" db="EMBL/GenBank/DDBJ databases">
        <authorList>
            <person name="de Groot N.N."/>
        </authorList>
    </citation>
    <scope>NUCLEOTIDE SEQUENCE [LARGE SCALE GENOMIC DNA]</scope>
    <source>
        <strain evidence="4">P4B,CCM 7963,CECT 7998,DSM 25260,IBRC-M 10614,KCTC 13821</strain>
    </source>
</reference>
<dbReference type="InterPro" id="IPR003848">
    <property type="entry name" value="DUF218"/>
</dbReference>
<evidence type="ECO:0000256" key="1">
    <source>
        <dbReference type="SAM" id="Phobius"/>
    </source>
</evidence>
<dbReference type="Proteomes" id="UP000199017">
    <property type="component" value="Unassembled WGS sequence"/>
</dbReference>
<dbReference type="RefSeq" id="WP_091587440.1">
    <property type="nucleotide sequence ID" value="NZ_FNDU01000015.1"/>
</dbReference>
<dbReference type="EMBL" id="FNDU01000015">
    <property type="protein sequence ID" value="SDI93853.1"/>
    <property type="molecule type" value="Genomic_DNA"/>
</dbReference>
<evidence type="ECO:0000313" key="3">
    <source>
        <dbReference type="EMBL" id="SDI93853.1"/>
    </source>
</evidence>
<dbReference type="PANTHER" id="PTHR30336">
    <property type="entry name" value="INNER MEMBRANE PROTEIN, PROBABLE PERMEASE"/>
    <property type="match status" value="1"/>
</dbReference>
<dbReference type="GO" id="GO:0043164">
    <property type="term" value="P:Gram-negative-bacterium-type cell wall biogenesis"/>
    <property type="evidence" value="ECO:0007669"/>
    <property type="project" value="TreeGrafter"/>
</dbReference>
<gene>
    <name evidence="3" type="ORF">SAMN05216352_11544</name>
</gene>